<reference evidence="1" key="1">
    <citation type="submission" date="2022-11" db="EMBL/GenBank/DDBJ databases">
        <title>Isolation and characterization of PLA-degrading bacterium Massilia sp. from Antarctic soil.</title>
        <authorList>
            <person name="Sato K."/>
            <person name="Gomez-Fuentes C."/>
            <person name="Ahmad S.A."/>
            <person name="Zulkharnain A."/>
        </authorList>
    </citation>
    <scope>NUCLEOTIDE SEQUENCE</scope>
    <source>
        <strain evidence="1">N-3</strain>
    </source>
</reference>
<accession>A0ABM8C1J4</accession>
<organism evidence="1 2">
    <name type="scientific">Massilia varians</name>
    <dbReference type="NCBI Taxonomy" id="457921"/>
    <lineage>
        <taxon>Bacteria</taxon>
        <taxon>Pseudomonadati</taxon>
        <taxon>Pseudomonadota</taxon>
        <taxon>Betaproteobacteria</taxon>
        <taxon>Burkholderiales</taxon>
        <taxon>Oxalobacteraceae</taxon>
        <taxon>Telluria group</taxon>
        <taxon>Massilia</taxon>
    </lineage>
</organism>
<sequence>MSSADSLTVLLDRVTPRMREVALGGELAAAYRNFGLKPGSLSLYIDFGDQRVLKELVQELKLRRDPQGPVELVSMFWNTNELLCFPTVPDALIYADLVGMGDARTMEVAEKLRKEICFDVENQA</sequence>
<dbReference type="EMBL" id="AP026966">
    <property type="protein sequence ID" value="BDT56993.1"/>
    <property type="molecule type" value="Genomic_DNA"/>
</dbReference>
<evidence type="ECO:0000313" key="1">
    <source>
        <dbReference type="EMBL" id="BDT56993.1"/>
    </source>
</evidence>
<keyword evidence="2" id="KW-1185">Reference proteome</keyword>
<name>A0ABM8C1J4_9BURK</name>
<dbReference type="Pfam" id="PF09952">
    <property type="entry name" value="AbiEi_2"/>
    <property type="match status" value="1"/>
</dbReference>
<dbReference type="Proteomes" id="UP001163336">
    <property type="component" value="Chromosome"/>
</dbReference>
<evidence type="ECO:0000313" key="2">
    <source>
        <dbReference type="Proteomes" id="UP001163336"/>
    </source>
</evidence>
<dbReference type="InterPro" id="IPR019238">
    <property type="entry name" value="AbiEi_2"/>
</dbReference>
<gene>
    <name evidence="1" type="ORF">MasN3_04870</name>
</gene>
<protein>
    <submittedName>
        <fullName evidence="1">Uncharacterized protein</fullName>
    </submittedName>
</protein>
<proteinExistence type="predicted"/>